<reference evidence="1 2" key="1">
    <citation type="journal article" date="2021" name="Nat. Commun.">
        <title>Genetic determinants of endophytism in the Arabidopsis root mycobiome.</title>
        <authorList>
            <person name="Mesny F."/>
            <person name="Miyauchi S."/>
            <person name="Thiergart T."/>
            <person name="Pickel B."/>
            <person name="Atanasova L."/>
            <person name="Karlsson M."/>
            <person name="Huettel B."/>
            <person name="Barry K.W."/>
            <person name="Haridas S."/>
            <person name="Chen C."/>
            <person name="Bauer D."/>
            <person name="Andreopoulos W."/>
            <person name="Pangilinan J."/>
            <person name="LaButti K."/>
            <person name="Riley R."/>
            <person name="Lipzen A."/>
            <person name="Clum A."/>
            <person name="Drula E."/>
            <person name="Henrissat B."/>
            <person name="Kohler A."/>
            <person name="Grigoriev I.V."/>
            <person name="Martin F.M."/>
            <person name="Hacquard S."/>
        </authorList>
    </citation>
    <scope>NUCLEOTIDE SEQUENCE [LARGE SCALE GENOMIC DNA]</scope>
    <source>
        <strain evidence="1 2">MPI-SDFR-AT-0079</strain>
    </source>
</reference>
<accession>A0ACB7PQ47</accession>
<sequence length="240" mass="27384">MAQVTKKQSLRDRLRRGQNGENNPFVVPKAHNSTIEIALRSLRHELNASLKVFQALVQCFEADIEPIQSWAEDFTLDTVWKNKVKKFFREQQDKRGCERMTARISYSRAAVKDAIKNAKALKEASGGKHNLERQILTAKKAVAFCDGIVGLAERAASERLACKQLVVELEEARSLLDRKKHPWIYGEEQVEQHAGDMKNLNGPVAQARSEEWHEGNWRSREELGGWFEPAGVFPFPGYKR</sequence>
<comment type="caution">
    <text evidence="1">The sequence shown here is derived from an EMBL/GenBank/DDBJ whole genome shotgun (WGS) entry which is preliminary data.</text>
</comment>
<protein>
    <submittedName>
        <fullName evidence="1">Uncharacterized protein</fullName>
    </submittedName>
</protein>
<evidence type="ECO:0000313" key="1">
    <source>
        <dbReference type="EMBL" id="KAH6650907.1"/>
    </source>
</evidence>
<dbReference type="Proteomes" id="UP000724584">
    <property type="component" value="Unassembled WGS sequence"/>
</dbReference>
<name>A0ACB7PQ47_9PEZI</name>
<gene>
    <name evidence="1" type="ORF">F5144DRAFT_598324</name>
</gene>
<evidence type="ECO:0000313" key="2">
    <source>
        <dbReference type="Proteomes" id="UP000724584"/>
    </source>
</evidence>
<keyword evidence="2" id="KW-1185">Reference proteome</keyword>
<organism evidence="1 2">
    <name type="scientific">Chaetomium tenue</name>
    <dbReference type="NCBI Taxonomy" id="1854479"/>
    <lineage>
        <taxon>Eukaryota</taxon>
        <taxon>Fungi</taxon>
        <taxon>Dikarya</taxon>
        <taxon>Ascomycota</taxon>
        <taxon>Pezizomycotina</taxon>
        <taxon>Sordariomycetes</taxon>
        <taxon>Sordariomycetidae</taxon>
        <taxon>Sordariales</taxon>
        <taxon>Chaetomiaceae</taxon>
        <taxon>Chaetomium</taxon>
    </lineage>
</organism>
<proteinExistence type="predicted"/>
<dbReference type="EMBL" id="JAGIZQ010000001">
    <property type="protein sequence ID" value="KAH6650907.1"/>
    <property type="molecule type" value="Genomic_DNA"/>
</dbReference>